<name>A0A0E9Q0V1_ANGAN</name>
<protein>
    <submittedName>
        <fullName evidence="2">Uncharacterized protein</fullName>
    </submittedName>
</protein>
<feature type="signal peptide" evidence="1">
    <location>
        <begin position="1"/>
        <end position="17"/>
    </location>
</feature>
<feature type="chain" id="PRO_5002430834" evidence="1">
    <location>
        <begin position="18"/>
        <end position="38"/>
    </location>
</feature>
<reference evidence="2" key="1">
    <citation type="submission" date="2014-11" db="EMBL/GenBank/DDBJ databases">
        <authorList>
            <person name="Amaro Gonzalez C."/>
        </authorList>
    </citation>
    <scope>NUCLEOTIDE SEQUENCE</scope>
</reference>
<keyword evidence="1" id="KW-0732">Signal</keyword>
<dbReference type="AlphaFoldDB" id="A0A0E9Q0V1"/>
<sequence>MWTVIAGLVFFALQYMGTKLSCHIEVQSTFRPLKFIRA</sequence>
<evidence type="ECO:0000256" key="1">
    <source>
        <dbReference type="SAM" id="SignalP"/>
    </source>
</evidence>
<organism evidence="2">
    <name type="scientific">Anguilla anguilla</name>
    <name type="common">European freshwater eel</name>
    <name type="synonym">Muraena anguilla</name>
    <dbReference type="NCBI Taxonomy" id="7936"/>
    <lineage>
        <taxon>Eukaryota</taxon>
        <taxon>Metazoa</taxon>
        <taxon>Chordata</taxon>
        <taxon>Craniata</taxon>
        <taxon>Vertebrata</taxon>
        <taxon>Euteleostomi</taxon>
        <taxon>Actinopterygii</taxon>
        <taxon>Neopterygii</taxon>
        <taxon>Teleostei</taxon>
        <taxon>Anguilliformes</taxon>
        <taxon>Anguillidae</taxon>
        <taxon>Anguilla</taxon>
    </lineage>
</organism>
<evidence type="ECO:0000313" key="2">
    <source>
        <dbReference type="EMBL" id="JAH10516.1"/>
    </source>
</evidence>
<proteinExistence type="predicted"/>
<dbReference type="EMBL" id="GBXM01098061">
    <property type="protein sequence ID" value="JAH10516.1"/>
    <property type="molecule type" value="Transcribed_RNA"/>
</dbReference>
<reference evidence="2" key="2">
    <citation type="journal article" date="2015" name="Fish Shellfish Immunol.">
        <title>Early steps in the European eel (Anguilla anguilla)-Vibrio vulnificus interaction in the gills: Role of the RtxA13 toxin.</title>
        <authorList>
            <person name="Callol A."/>
            <person name="Pajuelo D."/>
            <person name="Ebbesson L."/>
            <person name="Teles M."/>
            <person name="MacKenzie S."/>
            <person name="Amaro C."/>
        </authorList>
    </citation>
    <scope>NUCLEOTIDE SEQUENCE</scope>
</reference>
<accession>A0A0E9Q0V1</accession>